<feature type="domain" description="N-terminal" evidence="2">
    <location>
        <begin position="8"/>
        <end position="132"/>
    </location>
</feature>
<geneLocation type="plasmid" evidence="3">
    <name>p5909-02</name>
</geneLocation>
<dbReference type="InterPro" id="IPR013610">
    <property type="entry name" value="ArdC_N"/>
</dbReference>
<evidence type="ECO:0000313" key="3">
    <source>
        <dbReference type="EMBL" id="AKB09666.1"/>
    </source>
</evidence>
<dbReference type="RefSeq" id="WP_031922598.1">
    <property type="nucleotide sequence ID" value="NZ_KP670395.1"/>
</dbReference>
<proteinExistence type="predicted"/>
<evidence type="ECO:0000256" key="1">
    <source>
        <dbReference type="SAM" id="MobiDB-lite"/>
    </source>
</evidence>
<protein>
    <submittedName>
        <fullName evidence="3">LtrC</fullName>
    </submittedName>
</protein>
<dbReference type="AlphaFoldDB" id="A0A0K0ME11"/>
<gene>
    <name evidence="3" type="ORF">NP71_p00010</name>
</gene>
<evidence type="ECO:0000259" key="2">
    <source>
        <dbReference type="Pfam" id="PF08401"/>
    </source>
</evidence>
<accession>A0A0K0ME11</accession>
<reference evidence="3" key="1">
    <citation type="journal article" date="2015" name="Genome Announc.">
        <title>Complete Genome Sequence and Methylome of Staphylococcus schleiferi, an Important Cause of Skin and Ear Infections in Veterinary Medicine.</title>
        <authorList>
            <person name="Misic A.M."/>
            <person name="Cain C.L."/>
            <person name="Morris D.O."/>
            <person name="Rankin S.C."/>
            <person name="Beiting D.P."/>
        </authorList>
    </citation>
    <scope>NUCLEOTIDE SEQUENCE</scope>
    <source>
        <strain evidence="3">5909-02</strain>
        <plasmid evidence="3">p5909-02</plasmid>
    </source>
</reference>
<dbReference type="EMBL" id="KP670395">
    <property type="protein sequence ID" value="AKB09666.1"/>
    <property type="molecule type" value="Genomic_DNA"/>
</dbReference>
<dbReference type="GO" id="GO:0003697">
    <property type="term" value="F:single-stranded DNA binding"/>
    <property type="evidence" value="ECO:0007669"/>
    <property type="project" value="InterPro"/>
</dbReference>
<feature type="compositionally biased region" description="Basic and acidic residues" evidence="1">
    <location>
        <begin position="554"/>
        <end position="574"/>
    </location>
</feature>
<feature type="region of interest" description="Disordered" evidence="1">
    <location>
        <begin position="549"/>
        <end position="574"/>
    </location>
</feature>
<name>A0A0K0ME11_STASC</name>
<keyword evidence="3" id="KW-0614">Plasmid</keyword>
<sequence length="574" mass="66343">MAYSKENYKKKKIDSIVEELNNKLDDFKNNDKTYKEFLDTTAKFHNYSINNIMLIASQNPEATAVAGYKAWKNKFDRQVQKGSKSINIIAPIVQKRNVEIKDNNGNLIRDSNGNPKTERKPVITGYRAHNVFDVADTKGKPLITAKDLIKNEFENSNDYKDLYNEFKDYINDELTPSVKEKHILDDPVLSSSVKGYYVPKTDEIVISDALSYDMRFKTLIHEYAHSQLHNDDIGQTQTPENSKSLKEIEAESSAYVVANYYGLDTSDYSLGYISGWGQNISDDELKDHIKNIHSFAKTTIEEINSLPEFSQYIDKKLESEMNKDIYKNLSTMIDTNLKNGFDKITIIKGNLINDYGLNEVSDNSFENDDFKVNIDYKGFNTNHSQDKAKIELINKHDNSQNRDYNFTQTYNRNVINNTTTIFVQDDDNEDKNKKYIHERDIDGNILEQKHKLSPQDEIVSFENFVNKSVEENGLKDTLRQFVSNGVLMGYELNVDNIDYTNETYFSMNKNQQNGQRSSMTAKLEHDINENIYIDFKIKNSAGIKNLSFTESNEEFNKDEQSKEIETKQEEEIDI</sequence>
<dbReference type="Pfam" id="PF08401">
    <property type="entry name" value="ArdcN"/>
    <property type="match status" value="1"/>
</dbReference>
<organism evidence="3">
    <name type="scientific">Staphylococcus schleiferi</name>
    <dbReference type="NCBI Taxonomy" id="1295"/>
    <lineage>
        <taxon>Bacteria</taxon>
        <taxon>Bacillati</taxon>
        <taxon>Bacillota</taxon>
        <taxon>Bacilli</taxon>
        <taxon>Bacillales</taxon>
        <taxon>Staphylococcaceae</taxon>
        <taxon>Staphylococcus</taxon>
    </lineage>
</organism>